<dbReference type="GO" id="GO:0008168">
    <property type="term" value="F:methyltransferase activity"/>
    <property type="evidence" value="ECO:0007669"/>
    <property type="project" value="UniProtKB-KW"/>
</dbReference>
<dbReference type="InterPro" id="IPR052571">
    <property type="entry name" value="Mt_RNA_Methyltransferase"/>
</dbReference>
<proteinExistence type="predicted"/>
<dbReference type="GO" id="GO:0032259">
    <property type="term" value="P:methylation"/>
    <property type="evidence" value="ECO:0007669"/>
    <property type="project" value="UniProtKB-KW"/>
</dbReference>
<sequence length="418" mass="45247">MASPRPAAARSLFRRRAGWTRTTGVPNTPADDLARWVPRLLATWRAARKGPPRRGPRPPPDALLPEELREVGAAVARLSRGLTRDRELAGARYMDEERLLGAYLLFYWPVSYLQARGVLSELPRRPRAVLDLGSGPGPMAFAALDAGAAEVTAADRSARALAAARELARHAGEPLATREWNPARAGLAALAGGRRFDLVSMGHVLNELWKGQDEDRRRAGLLEEALALVAPGGSLLVIEPALRDTSRALLRVRDLLVERGAAVRAPCLFRGPCPALLRETDWCHAERPVDPPPLVAQIAKAAGLRREAVKMSYLVVAPPGEAWQAPPAGKVFRIVSEPLPSKGRLRYMGCGPEGRMGLSLQEKHVRPENRAFERLLRGDVVEVTGAEPRGDGLALGEASTVKVLAPAGRPVPPPRGER</sequence>
<dbReference type="EMBL" id="CP001359">
    <property type="protein sequence ID" value="ACL63789.1"/>
    <property type="molecule type" value="Genomic_DNA"/>
</dbReference>
<keyword evidence="3" id="KW-0408">Iron</keyword>
<dbReference type="AlphaFoldDB" id="B8JAX8"/>
<dbReference type="GO" id="GO:0006412">
    <property type="term" value="P:translation"/>
    <property type="evidence" value="ECO:0007669"/>
    <property type="project" value="InterPro"/>
</dbReference>
<evidence type="ECO:0000313" key="5">
    <source>
        <dbReference type="EMBL" id="ACL63789.1"/>
    </source>
</evidence>
<dbReference type="InterPro" id="IPR015324">
    <property type="entry name" value="Ribosomal_Rsm22-like"/>
</dbReference>
<accession>B8JAX8</accession>
<dbReference type="GO" id="GO:0003735">
    <property type="term" value="F:structural constituent of ribosome"/>
    <property type="evidence" value="ECO:0007669"/>
    <property type="project" value="TreeGrafter"/>
</dbReference>
<dbReference type="Pfam" id="PF09243">
    <property type="entry name" value="Rsm22"/>
    <property type="match status" value="1"/>
</dbReference>
<evidence type="ECO:0000256" key="4">
    <source>
        <dbReference type="ARBA" id="ARBA00023014"/>
    </source>
</evidence>
<name>B8JAX8_ANAD2</name>
<evidence type="ECO:0000256" key="2">
    <source>
        <dbReference type="ARBA" id="ARBA00022946"/>
    </source>
</evidence>
<dbReference type="GO" id="GO:0015935">
    <property type="term" value="C:small ribosomal subunit"/>
    <property type="evidence" value="ECO:0007669"/>
    <property type="project" value="TreeGrafter"/>
</dbReference>
<keyword evidence="4" id="KW-0411">Iron-sulfur</keyword>
<dbReference type="PANTHER" id="PTHR13184:SF5">
    <property type="entry name" value="METHYLTRANSFERASE-LIKE PROTEIN 17, MITOCHONDRIAL"/>
    <property type="match status" value="1"/>
</dbReference>
<dbReference type="HOGENOM" id="CLU_703417_0_0_7"/>
<protein>
    <submittedName>
        <fullName evidence="5">Methyltransferase type 12</fullName>
    </submittedName>
</protein>
<evidence type="ECO:0000256" key="3">
    <source>
        <dbReference type="ARBA" id="ARBA00023004"/>
    </source>
</evidence>
<reference evidence="5" key="1">
    <citation type="submission" date="2009-01" db="EMBL/GenBank/DDBJ databases">
        <title>Complete sequence of Anaeromyxobacter dehalogenans 2CP-1.</title>
        <authorList>
            <consortium name="US DOE Joint Genome Institute"/>
            <person name="Lucas S."/>
            <person name="Copeland A."/>
            <person name="Lapidus A."/>
            <person name="Glavina del Rio T."/>
            <person name="Dalin E."/>
            <person name="Tice H."/>
            <person name="Bruce D."/>
            <person name="Goodwin L."/>
            <person name="Pitluck S."/>
            <person name="Saunders E."/>
            <person name="Brettin T."/>
            <person name="Detter J.C."/>
            <person name="Han C."/>
            <person name="Larimer F."/>
            <person name="Land M."/>
            <person name="Hauser L."/>
            <person name="Kyrpides N."/>
            <person name="Ovchinnikova G."/>
            <person name="Beliaev A.S."/>
            <person name="Richardson P."/>
        </authorList>
    </citation>
    <scope>NUCLEOTIDE SEQUENCE</scope>
    <source>
        <strain evidence="5">2CP-1</strain>
    </source>
</reference>
<keyword evidence="2" id="KW-0809">Transit peptide</keyword>
<evidence type="ECO:0000256" key="1">
    <source>
        <dbReference type="ARBA" id="ARBA00022723"/>
    </source>
</evidence>
<evidence type="ECO:0000313" key="6">
    <source>
        <dbReference type="Proteomes" id="UP000007089"/>
    </source>
</evidence>
<dbReference type="GO" id="GO:0051536">
    <property type="term" value="F:iron-sulfur cluster binding"/>
    <property type="evidence" value="ECO:0007669"/>
    <property type="project" value="UniProtKB-KW"/>
</dbReference>
<dbReference type="Proteomes" id="UP000007089">
    <property type="component" value="Chromosome"/>
</dbReference>
<dbReference type="GO" id="GO:0046872">
    <property type="term" value="F:metal ion binding"/>
    <property type="evidence" value="ECO:0007669"/>
    <property type="project" value="UniProtKB-KW"/>
</dbReference>
<dbReference type="InterPro" id="IPR029063">
    <property type="entry name" value="SAM-dependent_MTases_sf"/>
</dbReference>
<keyword evidence="5" id="KW-0808">Transferase</keyword>
<keyword evidence="1" id="KW-0479">Metal-binding</keyword>
<dbReference type="SUPFAM" id="SSF53335">
    <property type="entry name" value="S-adenosyl-L-methionine-dependent methyltransferases"/>
    <property type="match status" value="1"/>
</dbReference>
<dbReference type="Gene3D" id="3.40.50.150">
    <property type="entry name" value="Vaccinia Virus protein VP39"/>
    <property type="match status" value="1"/>
</dbReference>
<gene>
    <name evidence="5" type="ordered locus">A2cp1_0432</name>
</gene>
<organism evidence="5 6">
    <name type="scientific">Anaeromyxobacter dehalogenans (strain ATCC BAA-258 / DSM 21875 / 2CP-1)</name>
    <dbReference type="NCBI Taxonomy" id="455488"/>
    <lineage>
        <taxon>Bacteria</taxon>
        <taxon>Pseudomonadati</taxon>
        <taxon>Myxococcota</taxon>
        <taxon>Myxococcia</taxon>
        <taxon>Myxococcales</taxon>
        <taxon>Cystobacterineae</taxon>
        <taxon>Anaeromyxobacteraceae</taxon>
        <taxon>Anaeromyxobacter</taxon>
    </lineage>
</organism>
<dbReference type="KEGG" id="acp:A2cp1_0432"/>
<keyword evidence="6" id="KW-1185">Reference proteome</keyword>
<keyword evidence="5" id="KW-0489">Methyltransferase</keyword>
<dbReference type="PANTHER" id="PTHR13184">
    <property type="entry name" value="37S RIBOSOMAL PROTEIN S22"/>
    <property type="match status" value="1"/>
</dbReference>